<name>A0A2A9NZT9_9AGAR</name>
<accession>A0A2A9NZT9</accession>
<dbReference type="OrthoDB" id="1638493at2759"/>
<organism evidence="1 2">
    <name type="scientific">Amanita thiersii Skay4041</name>
    <dbReference type="NCBI Taxonomy" id="703135"/>
    <lineage>
        <taxon>Eukaryota</taxon>
        <taxon>Fungi</taxon>
        <taxon>Dikarya</taxon>
        <taxon>Basidiomycota</taxon>
        <taxon>Agaricomycotina</taxon>
        <taxon>Agaricomycetes</taxon>
        <taxon>Agaricomycetidae</taxon>
        <taxon>Agaricales</taxon>
        <taxon>Pluteineae</taxon>
        <taxon>Amanitaceae</taxon>
        <taxon>Amanita</taxon>
    </lineage>
</organism>
<evidence type="ECO:0000313" key="2">
    <source>
        <dbReference type="Proteomes" id="UP000242287"/>
    </source>
</evidence>
<dbReference type="STRING" id="703135.A0A2A9NZT9"/>
<evidence type="ECO:0000313" key="1">
    <source>
        <dbReference type="EMBL" id="PFH54147.1"/>
    </source>
</evidence>
<gene>
    <name evidence="1" type="ORF">AMATHDRAFT_437</name>
</gene>
<reference evidence="1 2" key="1">
    <citation type="submission" date="2014-02" db="EMBL/GenBank/DDBJ databases">
        <title>Transposable element dynamics among asymbiotic and ectomycorrhizal Amanita fungi.</title>
        <authorList>
            <consortium name="DOE Joint Genome Institute"/>
            <person name="Hess J."/>
            <person name="Skrede I."/>
            <person name="Wolfe B."/>
            <person name="LaButti K."/>
            <person name="Ohm R.A."/>
            <person name="Grigoriev I.V."/>
            <person name="Pringle A."/>
        </authorList>
    </citation>
    <scope>NUCLEOTIDE SEQUENCE [LARGE SCALE GENOMIC DNA]</scope>
    <source>
        <strain evidence="1 2">SKay4041</strain>
    </source>
</reference>
<keyword evidence="2" id="KW-1185">Reference proteome</keyword>
<dbReference type="Proteomes" id="UP000242287">
    <property type="component" value="Unassembled WGS sequence"/>
</dbReference>
<proteinExistence type="predicted"/>
<protein>
    <recommendedName>
        <fullName evidence="3">Arrestin-like N-terminal domain-containing protein</fullName>
    </recommendedName>
</protein>
<evidence type="ECO:0008006" key="3">
    <source>
        <dbReference type="Google" id="ProtNLM"/>
    </source>
</evidence>
<dbReference type="AlphaFoldDB" id="A0A2A9NZT9"/>
<dbReference type="EMBL" id="KZ301970">
    <property type="protein sequence ID" value="PFH54147.1"/>
    <property type="molecule type" value="Genomic_DNA"/>
</dbReference>
<sequence length="520" mass="57433">MSLSIDIVPLTNSLDMYGPPDTCSAYSLSGHVAISVKPHYSLFERRSAIRLLLQSLCLTFEGQTEIVTPKIGYSATRLCCVTRELITEEPVELNNEGEDDLVGPCVWNVVFNLPIPGWLPQTSVIGVDKVGVKYVLHATAKFEVINDHQSGSGWGLATLCNTFRPRVRSVNTRKQILLRRYVAAPSTEPLIPPVVTYCINALMSSTYSGKNGIPTEILEKIEVIATVPEFVNVKDSLVPVTVRMRTRGLDAAECKRLQVTEIVTDITQKEKYRCRPSNTYLAMYPVPPKNRQPPNEPLLEPNPISDIYECGFASMGGSSSDVDARTVSFLPPDESGKYQFSKGNYVFADDATPREVPTWYTMEITVPFITQKAANVKDTQEWLDAALLPSITTPLYNITHEVAFSITCSYDVPGTEGESLNECFVFRIPIFMVHAPPTMPIPRCLTPPPSLCASRMMSDASSVPVSSQTLPPYSQLYDYNGERKIDYSIPLPLYEPSHGMPSSSLIDLEADASLAKSALL</sequence>